<dbReference type="InterPro" id="IPR011009">
    <property type="entry name" value="Kinase-like_dom_sf"/>
</dbReference>
<reference evidence="2 3" key="1">
    <citation type="submission" date="2024-04" db="EMBL/GenBank/DDBJ databases">
        <title>Tritrichomonas musculus Genome.</title>
        <authorList>
            <person name="Alves-Ferreira E."/>
            <person name="Grigg M."/>
            <person name="Lorenzi H."/>
            <person name="Galac M."/>
        </authorList>
    </citation>
    <scope>NUCLEOTIDE SEQUENCE [LARGE SCALE GENOMIC DNA]</scope>
    <source>
        <strain evidence="2 3">EAF2021</strain>
    </source>
</reference>
<evidence type="ECO:0000259" key="1">
    <source>
        <dbReference type="PROSITE" id="PS50011"/>
    </source>
</evidence>
<dbReference type="SUPFAM" id="SSF56112">
    <property type="entry name" value="Protein kinase-like (PK-like)"/>
    <property type="match status" value="1"/>
</dbReference>
<dbReference type="EMBL" id="JAPFFF010000016">
    <property type="protein sequence ID" value="KAK8865159.1"/>
    <property type="molecule type" value="Genomic_DNA"/>
</dbReference>
<dbReference type="Proteomes" id="UP001470230">
    <property type="component" value="Unassembled WGS sequence"/>
</dbReference>
<name>A0ABR2INY8_9EUKA</name>
<dbReference type="Gene3D" id="1.10.510.10">
    <property type="entry name" value="Transferase(Phosphotransferase) domain 1"/>
    <property type="match status" value="1"/>
</dbReference>
<comment type="caution">
    <text evidence="2">The sequence shown here is derived from an EMBL/GenBank/DDBJ whole genome shotgun (WGS) entry which is preliminary data.</text>
</comment>
<keyword evidence="3" id="KW-1185">Reference proteome</keyword>
<gene>
    <name evidence="2" type="ORF">M9Y10_010694</name>
</gene>
<protein>
    <recommendedName>
        <fullName evidence="1">Protein kinase domain-containing protein</fullName>
    </recommendedName>
</protein>
<evidence type="ECO:0000313" key="2">
    <source>
        <dbReference type="EMBL" id="KAK8865159.1"/>
    </source>
</evidence>
<accession>A0ABR2INY8</accession>
<dbReference type="PROSITE" id="PS50011">
    <property type="entry name" value="PROTEIN_KINASE_DOM"/>
    <property type="match status" value="1"/>
</dbReference>
<feature type="domain" description="Protein kinase" evidence="1">
    <location>
        <begin position="107"/>
        <end position="427"/>
    </location>
</feature>
<sequence>MTKKQEDNQIDLISQCNTNHSNADIYWRQIFGLEKFTNPTNNLNISSLIDYIFNFYQNYIEKTAKIQAFEEFLSLMKKTNADQKDDQETIKAETEKLFNDIIQQGKYFYLEFFGHIALKYILDQRFQKSLLEIDDFTFHLIGECFLLIYCDTSGSFLYYDNEMNFYLTKRDFDDIIDLNIEEANREDRILRANYSKFIVYIENIEWINEKLPCYSYFPYGDLTQIALPYENKINLSSVDKIIIIIEIATALKDLHSNGEFHGSLCPEYIHINSRKDAYLASIYFNPKKIKDCTFLPSQLYYYGPELIEKIKNKYNVEKIFFDDLKENQLCDIYSFGALIHMIFTEKLPQFRFSRRNGTGVFSILKGNYCKFLFSGESNEVFDDYIDEKGNSLIGMKDIIKKCMKRDSGKRYQSFNSLIEEIKELPIYIRNKEEIEFRIENAVSSKDYKCSLADIVECYYKGRKPSLHDVKNFINAFNSHRYIFDTGLKFDEMEGDIIIKILDIIQYNNSEYD</sequence>
<evidence type="ECO:0000313" key="3">
    <source>
        <dbReference type="Proteomes" id="UP001470230"/>
    </source>
</evidence>
<organism evidence="2 3">
    <name type="scientific">Tritrichomonas musculus</name>
    <dbReference type="NCBI Taxonomy" id="1915356"/>
    <lineage>
        <taxon>Eukaryota</taxon>
        <taxon>Metamonada</taxon>
        <taxon>Parabasalia</taxon>
        <taxon>Tritrichomonadida</taxon>
        <taxon>Tritrichomonadidae</taxon>
        <taxon>Tritrichomonas</taxon>
    </lineage>
</organism>
<proteinExistence type="predicted"/>
<dbReference type="InterPro" id="IPR000719">
    <property type="entry name" value="Prot_kinase_dom"/>
</dbReference>